<feature type="domain" description="Methyltransferase" evidence="1">
    <location>
        <begin position="24"/>
        <end position="126"/>
    </location>
</feature>
<dbReference type="InterPro" id="IPR029063">
    <property type="entry name" value="SAM-dependent_MTases_sf"/>
</dbReference>
<dbReference type="OrthoDB" id="626362at2"/>
<dbReference type="AlphaFoldDB" id="S2KK55"/>
<dbReference type="Proteomes" id="UP000014463">
    <property type="component" value="Unassembled WGS sequence"/>
</dbReference>
<evidence type="ECO:0000259" key="1">
    <source>
        <dbReference type="Pfam" id="PF13847"/>
    </source>
</evidence>
<proteinExistence type="predicted"/>
<evidence type="ECO:0000313" key="3">
    <source>
        <dbReference type="Proteomes" id="UP000014463"/>
    </source>
</evidence>
<dbReference type="Gene3D" id="3.40.50.150">
    <property type="entry name" value="Vaccinia Virus protein VP39"/>
    <property type="match status" value="1"/>
</dbReference>
<dbReference type="Pfam" id="PF13847">
    <property type="entry name" value="Methyltransf_31"/>
    <property type="match status" value="1"/>
</dbReference>
<sequence length="209" mass="22592">MINCGTFEATREAIVELCHVQGAARVLDVGCGSGALLAALAPEIRFGVGIDRCESAIDLARRRTAGLDNLAFHTLSAEHLPDHDLENFDVILFVGSLEHMADPYIALRAVSSRAHDGSRIAVVAISPTAPHARLSRSALRWSANPVVAHLGADRLHSVAQHVGLEVDDVRPLYRGSHRTRGTRVVGWALKEYDRLGGPTCLVILRPSCR</sequence>
<dbReference type="PANTHER" id="PTHR43861:SF1">
    <property type="entry name" value="TRANS-ACONITATE 2-METHYLTRANSFERASE"/>
    <property type="match status" value="1"/>
</dbReference>
<organism evidence="2 3">
    <name type="scientific">Litchfieldella anticariensis (strain DSM 16096 / CECT 5854 / CIP 108499 / LMG 22089 / FP35)</name>
    <name type="common">Halomonas anticariensis</name>
    <dbReference type="NCBI Taxonomy" id="1121939"/>
    <lineage>
        <taxon>Bacteria</taxon>
        <taxon>Pseudomonadati</taxon>
        <taxon>Pseudomonadota</taxon>
        <taxon>Gammaproteobacteria</taxon>
        <taxon>Oceanospirillales</taxon>
        <taxon>Halomonadaceae</taxon>
        <taxon>Litchfieldella</taxon>
    </lineage>
</organism>
<dbReference type="InterPro" id="IPR025714">
    <property type="entry name" value="Methyltranfer_dom"/>
</dbReference>
<name>S2KK55_LITA3</name>
<dbReference type="eggNOG" id="COG2226">
    <property type="taxonomic scope" value="Bacteria"/>
</dbReference>
<reference evidence="2 3" key="1">
    <citation type="journal article" date="2013" name="Genome Announc.">
        <title>Draft genome sequence of the moderately halophilic gammaproteobacterium Halomonas anticariensis FP35.</title>
        <authorList>
            <person name="Tahrioui A."/>
            <person name="Quesada E."/>
            <person name="Llamas I."/>
        </authorList>
    </citation>
    <scope>NUCLEOTIDE SEQUENCE [LARGE SCALE GENOMIC DNA]</scope>
    <source>
        <strain evidence="3">DSM 16096 / CECT 5854 / LMG 22089 / FP35</strain>
    </source>
</reference>
<keyword evidence="3" id="KW-1185">Reference proteome</keyword>
<gene>
    <name evidence="2" type="ORF">L861_14940</name>
</gene>
<accession>S2KK55</accession>
<protein>
    <recommendedName>
        <fullName evidence="1">Methyltransferase domain-containing protein</fullName>
    </recommendedName>
</protein>
<dbReference type="STRING" id="1121939.L861_14940"/>
<dbReference type="EMBL" id="ASTJ01000025">
    <property type="protein sequence ID" value="EPC02330.1"/>
    <property type="molecule type" value="Genomic_DNA"/>
</dbReference>
<dbReference type="RefSeq" id="WP_016416733.1">
    <property type="nucleotide sequence ID" value="NZ_AUAB01000002.1"/>
</dbReference>
<dbReference type="CDD" id="cd02440">
    <property type="entry name" value="AdoMet_MTases"/>
    <property type="match status" value="1"/>
</dbReference>
<evidence type="ECO:0000313" key="2">
    <source>
        <dbReference type="EMBL" id="EPC02330.1"/>
    </source>
</evidence>
<dbReference type="PANTHER" id="PTHR43861">
    <property type="entry name" value="TRANS-ACONITATE 2-METHYLTRANSFERASE-RELATED"/>
    <property type="match status" value="1"/>
</dbReference>
<comment type="caution">
    <text evidence="2">The sequence shown here is derived from an EMBL/GenBank/DDBJ whole genome shotgun (WGS) entry which is preliminary data.</text>
</comment>
<dbReference type="SUPFAM" id="SSF53335">
    <property type="entry name" value="S-adenosyl-L-methionine-dependent methyltransferases"/>
    <property type="match status" value="1"/>
</dbReference>